<protein>
    <submittedName>
        <fullName evidence="1">Uncharacterized protein</fullName>
    </submittedName>
</protein>
<dbReference type="AlphaFoldDB" id="A0A7D9HAQ0"/>
<comment type="caution">
    <text evidence="1">The sequence shown here is derived from an EMBL/GenBank/DDBJ whole genome shotgun (WGS) entry which is preliminary data.</text>
</comment>
<evidence type="ECO:0000313" key="2">
    <source>
        <dbReference type="Proteomes" id="UP001152795"/>
    </source>
</evidence>
<dbReference type="EMBL" id="CACRXK020000242">
    <property type="protein sequence ID" value="CAB3979929.1"/>
    <property type="molecule type" value="Genomic_DNA"/>
</dbReference>
<accession>A0A7D9HAQ0</accession>
<dbReference type="Proteomes" id="UP001152795">
    <property type="component" value="Unassembled WGS sequence"/>
</dbReference>
<gene>
    <name evidence="1" type="ORF">PACLA_8A068099</name>
</gene>
<evidence type="ECO:0000313" key="1">
    <source>
        <dbReference type="EMBL" id="CAB3979929.1"/>
    </source>
</evidence>
<proteinExistence type="predicted"/>
<sequence length="310" mass="36290">MSFVGQRVTAVEIFAKLLTNYPYHPYLWVLHSVCKHLHKYRPLFHNQKVIKNISEETSWLGGSMHFIRDFLALDDTKPDCWYALTTKHCDDESGTAKVYLIPPEWVKRIVIINGEFTLMNYEFCCRQVLKHTDCKIVRCKSHSIKQCYHLDKYYFHVGWGPCFSRVDHVFVKLNVFVGLRQLSLMLEENKFSEPAQMIYALGQYDFIPYQQLDKETDKIVDVMYSGRYLKNILSHILVCRKCNKGLLLFLRLLDECIVRVQPYPDHKSDTEVDAEFDMLLFNAFNAPKDGSVSNIDICNDIVNGFFDKNV</sequence>
<keyword evidence="2" id="KW-1185">Reference proteome</keyword>
<organism evidence="1 2">
    <name type="scientific">Paramuricea clavata</name>
    <name type="common">Red gorgonian</name>
    <name type="synonym">Violescent sea-whip</name>
    <dbReference type="NCBI Taxonomy" id="317549"/>
    <lineage>
        <taxon>Eukaryota</taxon>
        <taxon>Metazoa</taxon>
        <taxon>Cnidaria</taxon>
        <taxon>Anthozoa</taxon>
        <taxon>Octocorallia</taxon>
        <taxon>Malacalcyonacea</taxon>
        <taxon>Plexauridae</taxon>
        <taxon>Paramuricea</taxon>
    </lineage>
</organism>
<reference evidence="1" key="1">
    <citation type="submission" date="2020-04" db="EMBL/GenBank/DDBJ databases">
        <authorList>
            <person name="Alioto T."/>
            <person name="Alioto T."/>
            <person name="Gomez Garrido J."/>
        </authorList>
    </citation>
    <scope>NUCLEOTIDE SEQUENCE</scope>
    <source>
        <strain evidence="1">A484AB</strain>
    </source>
</reference>
<name>A0A7D9HAQ0_PARCT</name>